<feature type="compositionally biased region" description="Low complexity" evidence="6">
    <location>
        <begin position="245"/>
        <end position="255"/>
    </location>
</feature>
<feature type="compositionally biased region" description="Basic residues" evidence="6">
    <location>
        <begin position="111"/>
        <end position="121"/>
    </location>
</feature>
<dbReference type="FunCoup" id="G7EAI8">
    <property type="interactions" value="59"/>
</dbReference>
<feature type="compositionally biased region" description="Acidic residues" evidence="6">
    <location>
        <begin position="148"/>
        <end position="157"/>
    </location>
</feature>
<protein>
    <submittedName>
        <fullName evidence="9">Uncharacterized protein</fullName>
    </submittedName>
</protein>
<feature type="domain" description="Orc1-like AAA ATPase" evidence="7">
    <location>
        <begin position="310"/>
        <end position="450"/>
    </location>
</feature>
<sequence length="731" mass="80209">MLLEAGKIISRTILPPDSVIYRFKKEMKERLRRQKAAQTRKSPEPVQAPSDLPAPRLASRSKRTAKRKIVESPEPESQPESAKRSRLDQPATPSKSKTPARSPKVATPTRPVRKGSAKSPKKPLVTEKLPATRATSAKARGKQRASTDETETQEESVELVPPSPPLGRGRRQRKPSHVPEASTSAQQESVTETEASSSARTHISTTQSSAAPDAPPSSVMQVDPPPNLPVPTIASQRPRQSQDDAPPAVKPVAPSRRPRMVDPSANPAVQAMQYLQDRMSSISQVERAFASTSSAIDAPGLPVIGAIETQIRQALKSTITLGEGNCLLLLGERGAGKSTVVERSLQLMQEEHGEEAFITVRLSGLVQANDRLAHQEMASQLCTHAEGLEDITASNEAILSSILGLLEPGQKAVTSQQSRPLVLVLDEFDLFATQVGRQSFLYCLLDIVQSNRRGGGMLVLGLSSRVDCLNKLEKRVKSRCQSRVLYVKPIKAKEHIDALVTTYLGYDAIHPPDDSAVAAILDDWQTALPAFLHDKKRSAHLAELFRKPQATQRLINIMRHALVRAVALLADSTNCTPSFVVATLQAALSDQINKQSTVTAVSYCTVTELAVLVACKHLSSELTDTFNLAIAYEQYLDHMRRAADRDRPYSFQIFGKAFESLYDREVIMDASATSRKNIKTNEAMACSITSTRGRFRMCRLVVWPEEIDAALRATGASLPEHLHRWSKNWSN</sequence>
<dbReference type="PANTHER" id="PTHR12087:SF0">
    <property type="entry name" value="ORIGIN RECOGNITION COMPLEX SUBUNIT 4"/>
    <property type="match status" value="1"/>
</dbReference>
<dbReference type="Pfam" id="PF14629">
    <property type="entry name" value="ORC4_C"/>
    <property type="match status" value="1"/>
</dbReference>
<accession>G7EAI8</accession>
<comment type="subcellular location">
    <subcellularLocation>
        <location evidence="1">Nucleus</location>
    </subcellularLocation>
</comment>
<dbReference type="OMA" id="NMAYDEY"/>
<reference evidence="9 10" key="1">
    <citation type="journal article" date="2011" name="J. Gen. Appl. Microbiol.">
        <title>Draft genome sequencing of the enigmatic basidiomycete Mixia osmundae.</title>
        <authorList>
            <person name="Nishida H."/>
            <person name="Nagatsuka Y."/>
            <person name="Sugiyama J."/>
        </authorList>
    </citation>
    <scope>NUCLEOTIDE SEQUENCE [LARGE SCALE GENOMIC DNA]</scope>
    <source>
        <strain evidence="10">CBS 9802 / IAM 14324 / JCM 22182 / KY 12970</strain>
    </source>
</reference>
<dbReference type="GO" id="GO:0005664">
    <property type="term" value="C:nuclear origin of replication recognition complex"/>
    <property type="evidence" value="ECO:0007669"/>
    <property type="project" value="TreeGrafter"/>
</dbReference>
<dbReference type="Proteomes" id="UP000009131">
    <property type="component" value="Unassembled WGS sequence"/>
</dbReference>
<organism evidence="9 10">
    <name type="scientific">Mixia osmundae (strain CBS 9802 / IAM 14324 / JCM 22182 / KY 12970)</name>
    <dbReference type="NCBI Taxonomy" id="764103"/>
    <lineage>
        <taxon>Eukaryota</taxon>
        <taxon>Fungi</taxon>
        <taxon>Dikarya</taxon>
        <taxon>Basidiomycota</taxon>
        <taxon>Pucciniomycotina</taxon>
        <taxon>Mixiomycetes</taxon>
        <taxon>Mixiales</taxon>
        <taxon>Mixiaceae</taxon>
        <taxon>Mixia</taxon>
    </lineage>
</organism>
<gene>
    <name evidence="9" type="primary">Mo06551</name>
    <name evidence="9" type="ORF">E5Q_06551</name>
</gene>
<dbReference type="OrthoDB" id="343623at2759"/>
<dbReference type="AlphaFoldDB" id="G7EAI8"/>
<dbReference type="SUPFAM" id="SSF52540">
    <property type="entry name" value="P-loop containing nucleoside triphosphate hydrolases"/>
    <property type="match status" value="1"/>
</dbReference>
<dbReference type="HOGENOM" id="CLU_379017_0_0_1"/>
<name>G7EAI8_MIXOS</name>
<dbReference type="InterPro" id="IPR016527">
    <property type="entry name" value="ORC4"/>
</dbReference>
<keyword evidence="5" id="KW-0539">Nucleus</keyword>
<keyword evidence="4" id="KW-0238">DNA-binding</keyword>
<keyword evidence="10" id="KW-1185">Reference proteome</keyword>
<keyword evidence="3" id="KW-0235">DNA replication</keyword>
<evidence type="ECO:0000256" key="4">
    <source>
        <dbReference type="ARBA" id="ARBA00023125"/>
    </source>
</evidence>
<dbReference type="InParanoid" id="G7EAI8"/>
<feature type="compositionally biased region" description="Low complexity" evidence="6">
    <location>
        <begin position="208"/>
        <end position="218"/>
    </location>
</feature>
<dbReference type="GO" id="GO:0006270">
    <property type="term" value="P:DNA replication initiation"/>
    <property type="evidence" value="ECO:0007669"/>
    <property type="project" value="TreeGrafter"/>
</dbReference>
<evidence type="ECO:0000313" key="10">
    <source>
        <dbReference type="Proteomes" id="UP000009131"/>
    </source>
</evidence>
<dbReference type="Pfam" id="PF13191">
    <property type="entry name" value="AAA_16"/>
    <property type="match status" value="1"/>
</dbReference>
<evidence type="ECO:0000256" key="3">
    <source>
        <dbReference type="ARBA" id="ARBA00022705"/>
    </source>
</evidence>
<dbReference type="RefSeq" id="XP_014570960.1">
    <property type="nucleotide sequence ID" value="XM_014715474.1"/>
</dbReference>
<proteinExistence type="inferred from homology"/>
<dbReference type="CDD" id="cd00009">
    <property type="entry name" value="AAA"/>
    <property type="match status" value="1"/>
</dbReference>
<feature type="region of interest" description="Disordered" evidence="6">
    <location>
        <begin position="30"/>
        <end position="263"/>
    </location>
</feature>
<feature type="compositionally biased region" description="Low complexity" evidence="6">
    <location>
        <begin position="188"/>
        <end position="199"/>
    </location>
</feature>
<dbReference type="InterPro" id="IPR041664">
    <property type="entry name" value="AAA_16"/>
</dbReference>
<evidence type="ECO:0000313" key="9">
    <source>
        <dbReference type="EMBL" id="GAA99848.1"/>
    </source>
</evidence>
<dbReference type="InterPro" id="IPR027417">
    <property type="entry name" value="P-loop_NTPase"/>
</dbReference>
<dbReference type="PANTHER" id="PTHR12087">
    <property type="entry name" value="ORIGIN RECOGNITION COMPLEX SUBUNIT 4"/>
    <property type="match status" value="1"/>
</dbReference>
<comment type="caution">
    <text evidence="9">The sequence shown here is derived from an EMBL/GenBank/DDBJ whole genome shotgun (WGS) entry which is preliminary data.</text>
</comment>
<dbReference type="Gene3D" id="3.40.50.300">
    <property type="entry name" value="P-loop containing nucleotide triphosphate hydrolases"/>
    <property type="match status" value="1"/>
</dbReference>
<evidence type="ECO:0000259" key="7">
    <source>
        <dbReference type="Pfam" id="PF13191"/>
    </source>
</evidence>
<evidence type="ECO:0000256" key="5">
    <source>
        <dbReference type="ARBA" id="ARBA00023242"/>
    </source>
</evidence>
<evidence type="ECO:0000259" key="8">
    <source>
        <dbReference type="Pfam" id="PF14629"/>
    </source>
</evidence>
<evidence type="ECO:0000256" key="2">
    <source>
        <dbReference type="ARBA" id="ARBA00005334"/>
    </source>
</evidence>
<reference evidence="9 10" key="2">
    <citation type="journal article" date="2012" name="Open Biol.">
        <title>Characteristics of nucleosomes and linker DNA regions on the genome of the basidiomycete Mixia osmundae revealed by mono- and dinucleosome mapping.</title>
        <authorList>
            <person name="Nishida H."/>
            <person name="Kondo S."/>
            <person name="Matsumoto T."/>
            <person name="Suzuki Y."/>
            <person name="Yoshikawa H."/>
            <person name="Taylor T.D."/>
            <person name="Sugiyama J."/>
        </authorList>
    </citation>
    <scope>NUCLEOTIDE SEQUENCE [LARGE SCALE GENOMIC DNA]</scope>
    <source>
        <strain evidence="10">CBS 9802 / IAM 14324 / JCM 22182 / KY 12970</strain>
    </source>
</reference>
<evidence type="ECO:0000256" key="6">
    <source>
        <dbReference type="SAM" id="MobiDB-lite"/>
    </source>
</evidence>
<evidence type="ECO:0000256" key="1">
    <source>
        <dbReference type="ARBA" id="ARBA00004123"/>
    </source>
</evidence>
<dbReference type="EMBL" id="BABT02000240">
    <property type="protein sequence ID" value="GAA99848.1"/>
    <property type="molecule type" value="Genomic_DNA"/>
</dbReference>
<feature type="domain" description="Origin recognition complex subunit 4 C-terminal" evidence="8">
    <location>
        <begin position="517"/>
        <end position="711"/>
    </location>
</feature>
<dbReference type="InterPro" id="IPR032705">
    <property type="entry name" value="ORC4_C"/>
</dbReference>
<dbReference type="STRING" id="764103.G7EAI8"/>
<comment type="similarity">
    <text evidence="2">Belongs to the ORC4 family.</text>
</comment>
<dbReference type="GO" id="GO:0003688">
    <property type="term" value="F:DNA replication origin binding"/>
    <property type="evidence" value="ECO:0007669"/>
    <property type="project" value="TreeGrafter"/>
</dbReference>
<dbReference type="eggNOG" id="KOG2228">
    <property type="taxonomic scope" value="Eukaryota"/>
</dbReference>